<feature type="region of interest" description="Disordered" evidence="1">
    <location>
        <begin position="933"/>
        <end position="995"/>
    </location>
</feature>
<feature type="region of interest" description="Disordered" evidence="1">
    <location>
        <begin position="872"/>
        <end position="897"/>
    </location>
</feature>
<gene>
    <name evidence="2" type="ORF">CSUI_000652</name>
</gene>
<feature type="region of interest" description="Disordered" evidence="1">
    <location>
        <begin position="1326"/>
        <end position="1365"/>
    </location>
</feature>
<dbReference type="VEuPathDB" id="ToxoDB:CSUI_000652"/>
<proteinExistence type="predicted"/>
<feature type="region of interest" description="Disordered" evidence="1">
    <location>
        <begin position="538"/>
        <end position="568"/>
    </location>
</feature>
<feature type="compositionally biased region" description="Basic and acidic residues" evidence="1">
    <location>
        <begin position="19"/>
        <end position="29"/>
    </location>
</feature>
<accession>A0A2C6KNB2</accession>
<feature type="compositionally biased region" description="Acidic residues" evidence="1">
    <location>
        <begin position="65"/>
        <end position="77"/>
    </location>
</feature>
<feature type="region of interest" description="Disordered" evidence="1">
    <location>
        <begin position="1521"/>
        <end position="1550"/>
    </location>
</feature>
<feature type="compositionally biased region" description="Polar residues" evidence="1">
    <location>
        <begin position="1341"/>
        <end position="1351"/>
    </location>
</feature>
<dbReference type="Proteomes" id="UP000221165">
    <property type="component" value="Unassembled WGS sequence"/>
</dbReference>
<protein>
    <submittedName>
        <fullName evidence="2">Uncharacterized protein</fullName>
    </submittedName>
</protein>
<reference evidence="2 3" key="1">
    <citation type="journal article" date="2017" name="Int. J. Parasitol.">
        <title>The genome of the protozoan parasite Cystoisospora suis and a reverse vaccinology approach to identify vaccine candidates.</title>
        <authorList>
            <person name="Palmieri N."/>
            <person name="Shrestha A."/>
            <person name="Ruttkowski B."/>
            <person name="Beck T."/>
            <person name="Vogl C."/>
            <person name="Tomley F."/>
            <person name="Blake D.P."/>
            <person name="Joachim A."/>
        </authorList>
    </citation>
    <scope>NUCLEOTIDE SEQUENCE [LARGE SCALE GENOMIC DNA]</scope>
    <source>
        <strain evidence="2 3">Wien I</strain>
    </source>
</reference>
<organism evidence="2 3">
    <name type="scientific">Cystoisospora suis</name>
    <dbReference type="NCBI Taxonomy" id="483139"/>
    <lineage>
        <taxon>Eukaryota</taxon>
        <taxon>Sar</taxon>
        <taxon>Alveolata</taxon>
        <taxon>Apicomplexa</taxon>
        <taxon>Conoidasida</taxon>
        <taxon>Coccidia</taxon>
        <taxon>Eucoccidiorida</taxon>
        <taxon>Eimeriorina</taxon>
        <taxon>Sarcocystidae</taxon>
        <taxon>Cystoisospora</taxon>
    </lineage>
</organism>
<comment type="caution">
    <text evidence="2">The sequence shown here is derived from an EMBL/GenBank/DDBJ whole genome shotgun (WGS) entry which is preliminary data.</text>
</comment>
<dbReference type="RefSeq" id="XP_067927137.1">
    <property type="nucleotide sequence ID" value="XM_068060883.1"/>
</dbReference>
<evidence type="ECO:0000256" key="1">
    <source>
        <dbReference type="SAM" id="MobiDB-lite"/>
    </source>
</evidence>
<keyword evidence="3" id="KW-1185">Reference proteome</keyword>
<feature type="region of interest" description="Disordered" evidence="1">
    <location>
        <begin position="676"/>
        <end position="695"/>
    </location>
</feature>
<sequence>MRLFKKLSVSFRRLNSPDVPRDGKCEGREGAATCEPKVAQRHYRCRSGQKAELEGGGEEAHPGAGEEEQPGVGEEEQPGVGEEERPGVDGEAQPGVGPGLSRERRRGDGHHHPADRASTGRGQNELVLSQEAGAGLRTSPTAQSFSGHRPNDPLQTYPSCEESGRGGAERYINSPGNRCAVLPDRVTPPQAPPPLAETGSDPGTGRSCRLGEVSGHLSSNTRPDRTGMWSISEGSLEANVSRQRKEQFVGQQEAEPHSTKVYSIFQFSFLPDVCLRLCFSFLTVEEVIRYQVLCKDVQRAIGFDHVLRPADPWEETVRRKQAEGHYLRTVSAEPPHLARGDVDETAKSSSLWSLDSGSCGVGVRELTEGGEQLKASCFSSSVPGRGLDESSTFVPRPMACLLGSYPVLTVGMSWMAAPSSVRLAYLTHFRSLRELKIFFCSRPEWQQDVRPTTWPDVWLLLTNNQKTLQRLSLVTLPYDATVLARLKQDPQKKQVEECGDTLARAQRGTQGMLELVADPWDGRNEVVLRTSARDQIPANDVYSSREAREGRQPGSSRPRGGCGNVGSSASPVSEVYLEALRELSILGSATSSLAALTAVQACLPPTVDVFSLHGNLPRSLPLPVSSSCQANDLRTISVAAAASATSGGRGGSRMLGFNEAFRNLFGWTGEEVSRRGAAENQVADPVQASEEDEDPLPADANRAALVRSVMTMHGLSVLDIRMPPMLDLSSFRVIPSLVLMSTRLRHVTLDLRQLVELVDLGALTAATADGPFGGYGLPFWRPLQQLDTEEGGDERRAPEWTRWGTQRLLPNLREVVLREPLHIGWAVEDVVRFMSILLSLPRCTVSAAAVILHQHSLLGPIRPDVDWQIEPAGDAGEQPTRMTIPTPGTGEPADSGVDRLVGTRQETLADEDLLTSGEEAARSSAAAMEFFQLGDVTSGDDVDRGTPTPEEPQQDAAADFLSSQETRTPLGPQPRQLAEAAGGIPDDAVEGEDPGVHIFGPNQYVMLLRQVVEHLAPNICSLRIRYTSATTCDLPVANVSFPLLQELVLDNYLPSAHLEIDKIVVPRTHCITLGLNGHQLHPFRQRPEWMDGGAVTRSGQNFCSSQGSYLPLLRALEPVSYYFQGTEDVIFLWGINEELTAEVPDCPSGGVVTALVKQCVPVFTKPVVGCPGLLCLSLTVCGRELHDSVKEVLWEAERRRNEDTGLQIAATDALSGSQDDDVDCNVSDGTEETVLDEAVHFDGEADDPFASFDFPTLFAAQTPSSPGAEVSGENTGGPQAWVEQRSQPVASSGLDRSGTRIWSVPSAVFGGCMGCEDIDNNDSLGPGCPTRHDVSEARSGAASQRQGTSNDGRARPGAAVSHTATAPSHANIFSQVASRVAEFFGEHVVGTCANALFSVPQDADRGGLLMALSLLAQAFGERSVSRLPASSARPGIFQDVDELDSAHVPGRAVLGCTSARRFAVPVSRKCVHFVGLNIVDFELHSTCAGCSSAAVAAALTVIDSRFDGVVAYRPRRATRTFGARDIQSNGGAPNGSQPRDAAPPEMSSQRGVIHVPQGKAAFFSSLSGNNAFQDDVEGVLGLCSESSANWECVGRTGRRERRAGDQHVVSTSRGGQHCVPATTAAAGVTMLSGRAKFCITDAQVDTDSGQGRCTRDSESGAGALVDLPPAFRGKPYRTRQRAELSRCETNFSGKQVSFCCPVVGRHLELFLAVFPSLQFLEFRYSGQHPMYLLDQQALRSALGSTAIFLKHQCDFEETGDIHQPGVGGAFSRCFHTITKLGLGCQRSGEGLAIACTAGTSPS</sequence>
<dbReference type="GeneID" id="94424094"/>
<name>A0A2C6KNB2_9APIC</name>
<feature type="region of interest" description="Disordered" evidence="1">
    <location>
        <begin position="1258"/>
        <end position="1279"/>
    </location>
</feature>
<feature type="compositionally biased region" description="Basic and acidic residues" evidence="1">
    <location>
        <begin position="49"/>
        <end position="61"/>
    </location>
</feature>
<dbReference type="EMBL" id="MIGC01000257">
    <property type="protein sequence ID" value="PHJ25491.1"/>
    <property type="molecule type" value="Genomic_DNA"/>
</dbReference>
<feature type="compositionally biased region" description="Basic and acidic residues" evidence="1">
    <location>
        <begin position="101"/>
        <end position="115"/>
    </location>
</feature>
<feature type="compositionally biased region" description="Polar residues" evidence="1">
    <location>
        <begin position="1526"/>
        <end position="1537"/>
    </location>
</feature>
<evidence type="ECO:0000313" key="2">
    <source>
        <dbReference type="EMBL" id="PHJ25491.1"/>
    </source>
</evidence>
<dbReference type="OrthoDB" id="333827at2759"/>
<feature type="region of interest" description="Disordered" evidence="1">
    <location>
        <begin position="1"/>
        <end position="206"/>
    </location>
</feature>
<evidence type="ECO:0000313" key="3">
    <source>
        <dbReference type="Proteomes" id="UP000221165"/>
    </source>
</evidence>